<evidence type="ECO:0000256" key="2">
    <source>
        <dbReference type="ARBA" id="ARBA00006485"/>
    </source>
</evidence>
<keyword evidence="3" id="KW-0723">Serine/threonine-protein kinase</keyword>
<dbReference type="InterPro" id="IPR008271">
    <property type="entry name" value="Ser/Thr_kinase_AS"/>
</dbReference>
<dbReference type="PANTHER" id="PTHR24056">
    <property type="entry name" value="CELL DIVISION PROTEIN KINASE"/>
    <property type="match status" value="1"/>
</dbReference>
<dbReference type="InterPro" id="IPR017441">
    <property type="entry name" value="Protein_kinase_ATP_BS"/>
</dbReference>
<evidence type="ECO:0000256" key="7">
    <source>
        <dbReference type="ARBA" id="ARBA00022840"/>
    </source>
</evidence>
<dbReference type="Pfam" id="PF00069">
    <property type="entry name" value="Pkinase"/>
    <property type="match status" value="1"/>
</dbReference>
<dbReference type="InterPro" id="IPR011009">
    <property type="entry name" value="Kinase-like_dom_sf"/>
</dbReference>
<dbReference type="InterPro" id="IPR050108">
    <property type="entry name" value="CDK"/>
</dbReference>
<evidence type="ECO:0000259" key="14">
    <source>
        <dbReference type="PROSITE" id="PS50011"/>
    </source>
</evidence>
<feature type="compositionally biased region" description="Pro residues" evidence="13">
    <location>
        <begin position="335"/>
        <end position="346"/>
    </location>
</feature>
<keyword evidence="16" id="KW-1185">Reference proteome</keyword>
<dbReference type="PANTHER" id="PTHR24056:SF233">
    <property type="entry name" value="CYCLIN-DEPENDENT KINASE 9"/>
    <property type="match status" value="1"/>
</dbReference>
<evidence type="ECO:0000256" key="13">
    <source>
        <dbReference type="SAM" id="MobiDB-lite"/>
    </source>
</evidence>
<dbReference type="PROSITE" id="PS00108">
    <property type="entry name" value="PROTEIN_KINASE_ST"/>
    <property type="match status" value="1"/>
</dbReference>
<evidence type="ECO:0000313" key="16">
    <source>
        <dbReference type="Proteomes" id="UP000757232"/>
    </source>
</evidence>
<dbReference type="PROSITE" id="PS50011">
    <property type="entry name" value="PROTEIN_KINASE_DOM"/>
    <property type="match status" value="1"/>
</dbReference>
<comment type="similarity">
    <text evidence="2">Belongs to the protein kinase superfamily. CMGC Ser/Thr protein kinase family. CDC2/CDKX subfamily.</text>
</comment>
<comment type="caution">
    <text evidence="15">The sequence shown here is derived from an EMBL/GenBank/DDBJ whole genome shotgun (WGS) entry which is preliminary data.</text>
</comment>
<feature type="compositionally biased region" description="Basic and acidic residues" evidence="13">
    <location>
        <begin position="140"/>
        <end position="150"/>
    </location>
</feature>
<keyword evidence="4" id="KW-0808">Transferase</keyword>
<keyword evidence="7 12" id="KW-0067">ATP-binding</keyword>
<evidence type="ECO:0000256" key="5">
    <source>
        <dbReference type="ARBA" id="ARBA00022741"/>
    </source>
</evidence>
<feature type="compositionally biased region" description="Basic and acidic residues" evidence="13">
    <location>
        <begin position="112"/>
        <end position="123"/>
    </location>
</feature>
<feature type="compositionally biased region" description="Low complexity" evidence="13">
    <location>
        <begin position="57"/>
        <end position="68"/>
    </location>
</feature>
<accession>A0A9Q5HQA4</accession>
<evidence type="ECO:0000256" key="8">
    <source>
        <dbReference type="ARBA" id="ARBA00023242"/>
    </source>
</evidence>
<gene>
    <name evidence="15" type="ORF">A7U60_g9115</name>
</gene>
<dbReference type="PROSITE" id="PS00107">
    <property type="entry name" value="PROTEIN_KINASE_ATP"/>
    <property type="match status" value="1"/>
</dbReference>
<evidence type="ECO:0000256" key="1">
    <source>
        <dbReference type="ARBA" id="ARBA00004123"/>
    </source>
</evidence>
<organism evidence="15 16">
    <name type="scientific">Sanghuangporus baumii</name>
    <name type="common">Phellinus baumii</name>
    <dbReference type="NCBI Taxonomy" id="108892"/>
    <lineage>
        <taxon>Eukaryota</taxon>
        <taxon>Fungi</taxon>
        <taxon>Dikarya</taxon>
        <taxon>Basidiomycota</taxon>
        <taxon>Agaricomycotina</taxon>
        <taxon>Agaricomycetes</taxon>
        <taxon>Hymenochaetales</taxon>
        <taxon>Hymenochaetaceae</taxon>
        <taxon>Sanghuangporus</taxon>
    </lineage>
</organism>
<feature type="domain" description="Protein kinase" evidence="14">
    <location>
        <begin position="447"/>
        <end position="740"/>
    </location>
</feature>
<evidence type="ECO:0000256" key="4">
    <source>
        <dbReference type="ARBA" id="ARBA00022679"/>
    </source>
</evidence>
<dbReference type="Proteomes" id="UP000757232">
    <property type="component" value="Unassembled WGS sequence"/>
</dbReference>
<dbReference type="SUPFAM" id="SSF56112">
    <property type="entry name" value="Protein kinase-like (PK-like)"/>
    <property type="match status" value="1"/>
</dbReference>
<evidence type="ECO:0000256" key="12">
    <source>
        <dbReference type="PROSITE-ProRule" id="PRU10141"/>
    </source>
</evidence>
<evidence type="ECO:0000256" key="6">
    <source>
        <dbReference type="ARBA" id="ARBA00022777"/>
    </source>
</evidence>
<feature type="region of interest" description="Disordered" evidence="13">
    <location>
        <begin position="859"/>
        <end position="892"/>
    </location>
</feature>
<reference evidence="15" key="1">
    <citation type="submission" date="2016-06" db="EMBL/GenBank/DDBJ databases">
        <title>Draft Genome sequence of the fungus Inonotus baumii.</title>
        <authorList>
            <person name="Zhu H."/>
            <person name="Lin W."/>
        </authorList>
    </citation>
    <scope>NUCLEOTIDE SEQUENCE</scope>
    <source>
        <strain evidence="15">821</strain>
    </source>
</reference>
<feature type="compositionally biased region" description="Polar residues" evidence="13">
    <location>
        <begin position="35"/>
        <end position="48"/>
    </location>
</feature>
<dbReference type="FunFam" id="3.30.200.20:FF:000124">
    <property type="entry name" value="Cyclin-dependent kinase 4"/>
    <property type="match status" value="1"/>
</dbReference>
<dbReference type="GO" id="GO:0008353">
    <property type="term" value="F:RNA polymerase II CTD heptapeptide repeat kinase activity"/>
    <property type="evidence" value="ECO:0007669"/>
    <property type="project" value="UniProtKB-EC"/>
</dbReference>
<feature type="region of interest" description="Disordered" evidence="13">
    <location>
        <begin position="261"/>
        <end position="280"/>
    </location>
</feature>
<keyword evidence="5 12" id="KW-0547">Nucleotide-binding</keyword>
<dbReference type="Gene3D" id="3.30.200.20">
    <property type="entry name" value="Phosphorylase Kinase, domain 1"/>
    <property type="match status" value="1"/>
</dbReference>
<dbReference type="EMBL" id="LNZH02000217">
    <property type="protein sequence ID" value="OCB83909.1"/>
    <property type="molecule type" value="Genomic_DNA"/>
</dbReference>
<comment type="catalytic activity">
    <reaction evidence="11">
        <text>[DNA-directed RNA polymerase] + ATP = phospho-[DNA-directed RNA polymerase] + ADP + H(+)</text>
        <dbReference type="Rhea" id="RHEA:10216"/>
        <dbReference type="Rhea" id="RHEA-COMP:11321"/>
        <dbReference type="Rhea" id="RHEA-COMP:11322"/>
        <dbReference type="ChEBI" id="CHEBI:15378"/>
        <dbReference type="ChEBI" id="CHEBI:30616"/>
        <dbReference type="ChEBI" id="CHEBI:43176"/>
        <dbReference type="ChEBI" id="CHEBI:68546"/>
        <dbReference type="ChEBI" id="CHEBI:456216"/>
        <dbReference type="EC" id="2.7.11.23"/>
    </reaction>
</comment>
<dbReference type="GO" id="GO:0004693">
    <property type="term" value="F:cyclin-dependent protein serine/threonine kinase activity"/>
    <property type="evidence" value="ECO:0007669"/>
    <property type="project" value="UniProtKB-EC"/>
</dbReference>
<feature type="region of interest" description="Disordered" evidence="13">
    <location>
        <begin position="751"/>
        <end position="783"/>
    </location>
</feature>
<proteinExistence type="inferred from homology"/>
<evidence type="ECO:0000256" key="10">
    <source>
        <dbReference type="ARBA" id="ARBA00048367"/>
    </source>
</evidence>
<evidence type="ECO:0000256" key="3">
    <source>
        <dbReference type="ARBA" id="ARBA00022527"/>
    </source>
</evidence>
<comment type="subcellular location">
    <subcellularLocation>
        <location evidence="1">Nucleus</location>
    </subcellularLocation>
</comment>
<comment type="catalytic activity">
    <reaction evidence="9">
        <text>L-threonyl-[protein] + ATP = O-phospho-L-threonyl-[protein] + ADP + H(+)</text>
        <dbReference type="Rhea" id="RHEA:46608"/>
        <dbReference type="Rhea" id="RHEA-COMP:11060"/>
        <dbReference type="Rhea" id="RHEA-COMP:11605"/>
        <dbReference type="ChEBI" id="CHEBI:15378"/>
        <dbReference type="ChEBI" id="CHEBI:30013"/>
        <dbReference type="ChEBI" id="CHEBI:30616"/>
        <dbReference type="ChEBI" id="CHEBI:61977"/>
        <dbReference type="ChEBI" id="CHEBI:456216"/>
        <dbReference type="EC" id="2.7.11.22"/>
    </reaction>
</comment>
<dbReference type="SMART" id="SM00220">
    <property type="entry name" value="S_TKc"/>
    <property type="match status" value="1"/>
</dbReference>
<dbReference type="AlphaFoldDB" id="A0A9Q5HQA4"/>
<dbReference type="OrthoDB" id="28397at2759"/>
<feature type="region of interest" description="Disordered" evidence="13">
    <location>
        <begin position="309"/>
        <end position="348"/>
    </location>
</feature>
<sequence length="939" mass="106454">MSSTTTKRPAPRDTDGPPSKRRATSSPEEGELDDSSGTSPVRSGSFVSTPPVDANQKFKVPFPFKNKNSLLSRIEGPSRSSTDRYEYSRELGRGRDDEGQERNQNRSAVIYDRYDLEDRHFHQDTVAYARDRRARGAGVSKRDVTGDHYKPAYAPDTWGSRHSGSRHDPSRDRDYDRRQEEREGRFASHRETDPTKLKISQSPVRPDSPATVSRDYSRSRSASPQDLGRSKRRHRLPTPRSTSFTLSPPHDNDLYERAGRFGDHYEPYNEPYSRDTYRDRVHDPRGQYHREEFDDYDRHYRPIMRGQSSFHRSRTPFRPSTPLGDVNITSDAGLPPSPPSLRPVPSPKAEKDMFIEPGKEEVLRAHEAVSFALRRPGAPRNLQSPPSSGCIKKSTPTPPVADTVHPSRETPVVVATKPKRVPVKRTREQEKTAYQRIFIGCGNRDDYDVMTKLGEGTFGEVHKALHKRTGAVVALKRILMHNEKEGIPVTALREIKILKALEHPCIVDLLDMYIIQSKGKDSPISVYMVFPYMDHDLAGLLENERVKLSPSQIKLYMKQLLEGTEYMHHNSIVHRDMKAANLLISNNGSLKIADFGLARAFDSSEAGRDRRYTNCVVTRWYRPPELLLGARHYGGEIDIWGIGCVLGEMIMRRPILPGTSDLDQLDKIWSICGSPNQQNWPDYDKLPGCGGQIRFKPQERRIRQVYDSLGKETCELMDRLLTLDPRERITSSDALDHEYFWSDPLPADPKSLPTYEASHEFDQRGRRHQPPMQNDPPVRHDVPPMLQNRNFRNDDAHRHVIRDGAAPSYGSQNGFKGNVSGMTGMPSHTSLAPYHHLPMAPSQNLWASNSRNVATWGSDFVSGPSFGDRRQQPSQLPPRPPGLPPRPEGLSQPLARRAVPKGIPPWVRGTPSNDSLNYGIRCIDIRRELILSLRPDALI</sequence>
<evidence type="ECO:0000256" key="9">
    <source>
        <dbReference type="ARBA" id="ARBA00047811"/>
    </source>
</evidence>
<comment type="catalytic activity">
    <reaction evidence="10">
        <text>L-seryl-[protein] + ATP = O-phospho-L-seryl-[protein] + ADP + H(+)</text>
        <dbReference type="Rhea" id="RHEA:17989"/>
        <dbReference type="Rhea" id="RHEA-COMP:9863"/>
        <dbReference type="Rhea" id="RHEA-COMP:11604"/>
        <dbReference type="ChEBI" id="CHEBI:15378"/>
        <dbReference type="ChEBI" id="CHEBI:29999"/>
        <dbReference type="ChEBI" id="CHEBI:30616"/>
        <dbReference type="ChEBI" id="CHEBI:83421"/>
        <dbReference type="ChEBI" id="CHEBI:456216"/>
        <dbReference type="EC" id="2.7.11.22"/>
    </reaction>
</comment>
<keyword evidence="8" id="KW-0539">Nucleus</keyword>
<feature type="compositionally biased region" description="Basic and acidic residues" evidence="13">
    <location>
        <begin position="81"/>
        <end position="104"/>
    </location>
</feature>
<dbReference type="FunFam" id="1.10.510.10:FF:000415">
    <property type="entry name" value="CMGC/CDK/CRK7 protein kinase, variant"/>
    <property type="match status" value="1"/>
</dbReference>
<evidence type="ECO:0000313" key="15">
    <source>
        <dbReference type="EMBL" id="OCB83909.1"/>
    </source>
</evidence>
<protein>
    <submittedName>
        <fullName evidence="15">Pkinase-domain-containing protein</fullName>
    </submittedName>
</protein>
<dbReference type="GO" id="GO:0005524">
    <property type="term" value="F:ATP binding"/>
    <property type="evidence" value="ECO:0007669"/>
    <property type="project" value="UniProtKB-UniRule"/>
</dbReference>
<dbReference type="InterPro" id="IPR000719">
    <property type="entry name" value="Prot_kinase_dom"/>
</dbReference>
<feature type="region of interest" description="Disordered" evidence="13">
    <location>
        <begin position="1"/>
        <end position="253"/>
    </location>
</feature>
<feature type="binding site" evidence="12">
    <location>
        <position position="476"/>
    </location>
    <ligand>
        <name>ATP</name>
        <dbReference type="ChEBI" id="CHEBI:30616"/>
    </ligand>
</feature>
<evidence type="ECO:0000256" key="11">
    <source>
        <dbReference type="ARBA" id="ARBA00049280"/>
    </source>
</evidence>
<keyword evidence="6" id="KW-0418">Kinase</keyword>
<dbReference type="Gene3D" id="1.10.510.10">
    <property type="entry name" value="Transferase(Phosphotransferase) domain 1"/>
    <property type="match status" value="1"/>
</dbReference>
<feature type="region of interest" description="Disordered" evidence="13">
    <location>
        <begin position="376"/>
        <end position="405"/>
    </location>
</feature>
<feature type="compositionally biased region" description="Pro residues" evidence="13">
    <location>
        <begin position="875"/>
        <end position="887"/>
    </location>
</feature>
<feature type="compositionally biased region" description="Basic and acidic residues" evidence="13">
    <location>
        <begin position="165"/>
        <end position="196"/>
    </location>
</feature>
<name>A0A9Q5HQA4_SANBA</name>
<dbReference type="GO" id="GO:0005634">
    <property type="term" value="C:nucleus"/>
    <property type="evidence" value="ECO:0007669"/>
    <property type="project" value="UniProtKB-SubCell"/>
</dbReference>